<dbReference type="Pfam" id="PF08281">
    <property type="entry name" value="Sigma70_r4_2"/>
    <property type="match status" value="1"/>
</dbReference>
<proteinExistence type="inferred from homology"/>
<evidence type="ECO:0000256" key="3">
    <source>
        <dbReference type="ARBA" id="ARBA00023082"/>
    </source>
</evidence>
<dbReference type="InterPro" id="IPR007627">
    <property type="entry name" value="RNA_pol_sigma70_r2"/>
</dbReference>
<dbReference type="Gene3D" id="1.10.10.10">
    <property type="entry name" value="Winged helix-like DNA-binding domain superfamily/Winged helix DNA-binding domain"/>
    <property type="match status" value="1"/>
</dbReference>
<evidence type="ECO:0000313" key="7">
    <source>
        <dbReference type="EMBL" id="KOS66362.1"/>
    </source>
</evidence>
<dbReference type="InterPro" id="IPR036388">
    <property type="entry name" value="WH-like_DNA-bd_sf"/>
</dbReference>
<protein>
    <recommendedName>
        <fullName evidence="9">RNA polymerase sigma-70 factor</fullName>
    </recommendedName>
</protein>
<dbReference type="SUPFAM" id="SSF88659">
    <property type="entry name" value="Sigma3 and sigma4 domains of RNA polymerase sigma factors"/>
    <property type="match status" value="1"/>
</dbReference>
<evidence type="ECO:0000256" key="1">
    <source>
        <dbReference type="ARBA" id="ARBA00010641"/>
    </source>
</evidence>
<comment type="similarity">
    <text evidence="1">Belongs to the sigma-70 factor family. ECF subfamily.</text>
</comment>
<dbReference type="InterPro" id="IPR039425">
    <property type="entry name" value="RNA_pol_sigma-70-like"/>
</dbReference>
<feature type="domain" description="RNA polymerase sigma factor 70 region 4 type 2" evidence="6">
    <location>
        <begin position="106"/>
        <end position="157"/>
    </location>
</feature>
<evidence type="ECO:0008006" key="9">
    <source>
        <dbReference type="Google" id="ProtNLM"/>
    </source>
</evidence>
<reference evidence="8" key="1">
    <citation type="submission" date="2015-07" db="EMBL/GenBank/DDBJ databases">
        <title>Fjat-14205 dsm 2895.</title>
        <authorList>
            <person name="Liu B."/>
            <person name="Wang J."/>
            <person name="Zhu Y."/>
            <person name="Liu G."/>
            <person name="Chen Q."/>
            <person name="Chen Z."/>
            <person name="Lan J."/>
            <person name="Che J."/>
            <person name="Ge C."/>
            <person name="Shi H."/>
            <person name="Pan Z."/>
            <person name="Liu X."/>
        </authorList>
    </citation>
    <scope>NUCLEOTIDE SEQUENCE [LARGE SCALE GENOMIC DNA]</scope>
    <source>
        <strain evidence="8">DSM 25560</strain>
    </source>
</reference>
<evidence type="ECO:0000256" key="2">
    <source>
        <dbReference type="ARBA" id="ARBA00023015"/>
    </source>
</evidence>
<dbReference type="Pfam" id="PF04542">
    <property type="entry name" value="Sigma70_r2"/>
    <property type="match status" value="1"/>
</dbReference>
<dbReference type="PANTHER" id="PTHR43133">
    <property type="entry name" value="RNA POLYMERASE ECF-TYPE SIGMA FACTO"/>
    <property type="match status" value="1"/>
</dbReference>
<organism evidence="7 8">
    <name type="scientific">Lysinibacillus contaminans</name>
    <dbReference type="NCBI Taxonomy" id="1293441"/>
    <lineage>
        <taxon>Bacteria</taxon>
        <taxon>Bacillati</taxon>
        <taxon>Bacillota</taxon>
        <taxon>Bacilli</taxon>
        <taxon>Bacillales</taxon>
        <taxon>Bacillaceae</taxon>
        <taxon>Lysinibacillus</taxon>
    </lineage>
</organism>
<sequence length="168" mass="19936">MDLRTEELYELHSTSIYKFILLMVSHPETAEDLTQETYIRCHKHIRTFRKEANELTWLRKIARNVVYDYYKRQRILSFIPFTSKHEREEKVYVPHECLLADEETKALYKAIRKLKFAYREAVILRKIEGFSIKETASILGCSEAKVKNDTARGIEQLQRLMEGGVDYV</sequence>
<keyword evidence="3" id="KW-0731">Sigma factor</keyword>
<dbReference type="Proteomes" id="UP000050668">
    <property type="component" value="Unassembled WGS sequence"/>
</dbReference>
<gene>
    <name evidence="7" type="ORF">AEA09_16565</name>
</gene>
<dbReference type="RefSeq" id="WP_053585058.1">
    <property type="nucleotide sequence ID" value="NZ_LGRV01000007.1"/>
</dbReference>
<feature type="domain" description="RNA polymerase sigma-70 region 2" evidence="5">
    <location>
        <begin position="8"/>
        <end position="74"/>
    </location>
</feature>
<dbReference type="EMBL" id="LGRV01000007">
    <property type="protein sequence ID" value="KOS66362.1"/>
    <property type="molecule type" value="Genomic_DNA"/>
</dbReference>
<dbReference type="InterPro" id="IPR014284">
    <property type="entry name" value="RNA_pol_sigma-70_dom"/>
</dbReference>
<name>A0ABR5JW30_9BACI</name>
<dbReference type="InterPro" id="IPR013325">
    <property type="entry name" value="RNA_pol_sigma_r2"/>
</dbReference>
<dbReference type="NCBIfam" id="TIGR02937">
    <property type="entry name" value="sigma70-ECF"/>
    <property type="match status" value="1"/>
</dbReference>
<keyword evidence="8" id="KW-1185">Reference proteome</keyword>
<comment type="caution">
    <text evidence="7">The sequence shown here is derived from an EMBL/GenBank/DDBJ whole genome shotgun (WGS) entry which is preliminary data.</text>
</comment>
<dbReference type="Gene3D" id="1.10.1740.10">
    <property type="match status" value="1"/>
</dbReference>
<evidence type="ECO:0000256" key="4">
    <source>
        <dbReference type="ARBA" id="ARBA00023163"/>
    </source>
</evidence>
<keyword evidence="4" id="KW-0804">Transcription</keyword>
<dbReference type="SUPFAM" id="SSF88946">
    <property type="entry name" value="Sigma2 domain of RNA polymerase sigma factors"/>
    <property type="match status" value="1"/>
</dbReference>
<keyword evidence="2" id="KW-0805">Transcription regulation</keyword>
<dbReference type="InterPro" id="IPR013324">
    <property type="entry name" value="RNA_pol_sigma_r3/r4-like"/>
</dbReference>
<accession>A0ABR5JW30</accession>
<evidence type="ECO:0000259" key="5">
    <source>
        <dbReference type="Pfam" id="PF04542"/>
    </source>
</evidence>
<evidence type="ECO:0000259" key="6">
    <source>
        <dbReference type="Pfam" id="PF08281"/>
    </source>
</evidence>
<dbReference type="InterPro" id="IPR013249">
    <property type="entry name" value="RNA_pol_sigma70_r4_t2"/>
</dbReference>
<dbReference type="PANTHER" id="PTHR43133:SF60">
    <property type="entry name" value="RNA POLYMERASE SIGMA FACTOR SIGV"/>
    <property type="match status" value="1"/>
</dbReference>
<evidence type="ECO:0000313" key="8">
    <source>
        <dbReference type="Proteomes" id="UP000050668"/>
    </source>
</evidence>